<proteinExistence type="predicted"/>
<accession>A0A9P6NQ05</accession>
<dbReference type="Proteomes" id="UP000886653">
    <property type="component" value="Unassembled WGS sequence"/>
</dbReference>
<reference evidence="2" key="1">
    <citation type="submission" date="2013-11" db="EMBL/GenBank/DDBJ databases">
        <title>Genome sequence of the fusiform rust pathogen reveals effectors for host alternation and coevolution with pine.</title>
        <authorList>
            <consortium name="DOE Joint Genome Institute"/>
            <person name="Smith K."/>
            <person name="Pendleton A."/>
            <person name="Kubisiak T."/>
            <person name="Anderson C."/>
            <person name="Salamov A."/>
            <person name="Aerts A."/>
            <person name="Riley R."/>
            <person name="Clum A."/>
            <person name="Lindquist E."/>
            <person name="Ence D."/>
            <person name="Campbell M."/>
            <person name="Kronenberg Z."/>
            <person name="Feau N."/>
            <person name="Dhillon B."/>
            <person name="Hamelin R."/>
            <person name="Burleigh J."/>
            <person name="Smith J."/>
            <person name="Yandell M."/>
            <person name="Nelson C."/>
            <person name="Grigoriev I."/>
            <person name="Davis J."/>
        </authorList>
    </citation>
    <scope>NUCLEOTIDE SEQUENCE</scope>
    <source>
        <strain evidence="2">G11</strain>
    </source>
</reference>
<dbReference type="EMBL" id="MU167214">
    <property type="protein sequence ID" value="KAG0151215.1"/>
    <property type="molecule type" value="Genomic_DNA"/>
</dbReference>
<sequence>MLYHLCPTFLFVSLSLVLIFFASLVQLCLLLSFNPTTTRVMLLVAKPGSPNPTRCLSLAIGIPVVSIF</sequence>
<keyword evidence="1" id="KW-0812">Transmembrane</keyword>
<protein>
    <submittedName>
        <fullName evidence="2">Uncharacterized protein</fullName>
    </submittedName>
</protein>
<keyword evidence="1" id="KW-0472">Membrane</keyword>
<comment type="caution">
    <text evidence="2">The sequence shown here is derived from an EMBL/GenBank/DDBJ whole genome shotgun (WGS) entry which is preliminary data.</text>
</comment>
<name>A0A9P6NQ05_9BASI</name>
<evidence type="ECO:0000313" key="2">
    <source>
        <dbReference type="EMBL" id="KAG0151215.1"/>
    </source>
</evidence>
<dbReference type="AlphaFoldDB" id="A0A9P6NQ05"/>
<organism evidence="2 3">
    <name type="scientific">Cronartium quercuum f. sp. fusiforme G11</name>
    <dbReference type="NCBI Taxonomy" id="708437"/>
    <lineage>
        <taxon>Eukaryota</taxon>
        <taxon>Fungi</taxon>
        <taxon>Dikarya</taxon>
        <taxon>Basidiomycota</taxon>
        <taxon>Pucciniomycotina</taxon>
        <taxon>Pucciniomycetes</taxon>
        <taxon>Pucciniales</taxon>
        <taxon>Coleosporiaceae</taxon>
        <taxon>Cronartium</taxon>
    </lineage>
</organism>
<keyword evidence="3" id="KW-1185">Reference proteome</keyword>
<gene>
    <name evidence="2" type="ORF">CROQUDRAFT_572477</name>
</gene>
<evidence type="ECO:0000313" key="3">
    <source>
        <dbReference type="Proteomes" id="UP000886653"/>
    </source>
</evidence>
<keyword evidence="1" id="KW-1133">Transmembrane helix</keyword>
<evidence type="ECO:0000256" key="1">
    <source>
        <dbReference type="SAM" id="Phobius"/>
    </source>
</evidence>
<feature type="transmembrane region" description="Helical" evidence="1">
    <location>
        <begin position="12"/>
        <end position="33"/>
    </location>
</feature>